<dbReference type="NCBIfam" id="TIGR02258">
    <property type="entry name" value="2_5_ligase"/>
    <property type="match status" value="1"/>
</dbReference>
<dbReference type="Gene3D" id="3.90.1140.10">
    <property type="entry name" value="Cyclic phosphodiesterase"/>
    <property type="match status" value="1"/>
</dbReference>
<comment type="function">
    <text evidence="2">Hydrolyzes RNA 2',3'-cyclic phosphodiester to an RNA 2'-phosphomonoester.</text>
</comment>
<feature type="domain" description="Phosphoesterase HXTX" evidence="3">
    <location>
        <begin position="20"/>
        <end position="97"/>
    </location>
</feature>
<dbReference type="HAMAP" id="MF_01940">
    <property type="entry name" value="RNA_CPDase"/>
    <property type="match status" value="1"/>
</dbReference>
<evidence type="ECO:0000313" key="4">
    <source>
        <dbReference type="EMBL" id="HEB48338.1"/>
    </source>
</evidence>
<comment type="similarity">
    <text evidence="2">Belongs to the 2H phosphoesterase superfamily. ThpR family.</text>
</comment>
<feature type="short sequence motif" description="HXTX 1" evidence="2">
    <location>
        <begin position="48"/>
        <end position="51"/>
    </location>
</feature>
<name>A0A7C1T158_THEPE</name>
<dbReference type="InterPro" id="IPR004175">
    <property type="entry name" value="RNA_CPDase"/>
</dbReference>
<proteinExistence type="inferred from homology"/>
<gene>
    <name evidence="4" type="primary">thpR</name>
    <name evidence="4" type="ORF">ENP77_00865</name>
</gene>
<feature type="active site" description="Proton donor" evidence="2">
    <location>
        <position position="48"/>
    </location>
</feature>
<organism evidence="4">
    <name type="scientific">Thermofilum pendens</name>
    <dbReference type="NCBI Taxonomy" id="2269"/>
    <lineage>
        <taxon>Archaea</taxon>
        <taxon>Thermoproteota</taxon>
        <taxon>Thermoprotei</taxon>
        <taxon>Thermofilales</taxon>
        <taxon>Thermofilaceae</taxon>
        <taxon>Thermofilum</taxon>
    </lineage>
</organism>
<evidence type="ECO:0000256" key="2">
    <source>
        <dbReference type="HAMAP-Rule" id="MF_01940"/>
    </source>
</evidence>
<evidence type="ECO:0000259" key="3">
    <source>
        <dbReference type="Pfam" id="PF02834"/>
    </source>
</evidence>
<evidence type="ECO:0000256" key="1">
    <source>
        <dbReference type="ARBA" id="ARBA00022801"/>
    </source>
</evidence>
<keyword evidence="1 2" id="KW-0378">Hydrolase</keyword>
<dbReference type="GO" id="GO:0008664">
    <property type="term" value="F:RNA 2',3'-cyclic 3'-phosphodiesterase activity"/>
    <property type="evidence" value="ECO:0007669"/>
    <property type="project" value="UniProtKB-EC"/>
</dbReference>
<dbReference type="InterPro" id="IPR014051">
    <property type="entry name" value="Phosphoesterase_HXTX"/>
</dbReference>
<dbReference type="GO" id="GO:0004113">
    <property type="term" value="F:2',3'-cyclic-nucleotide 3'-phosphodiesterase activity"/>
    <property type="evidence" value="ECO:0007669"/>
    <property type="project" value="InterPro"/>
</dbReference>
<sequence length="194" mass="21665">MARTGALLRVFIAVKVDEPSLVARVKQLQEDLERAGLRAKYVEPENLHITLRFVGEIPAEKVGLLRQKLREVCYRKFSMLIKGAGAFPNLSRPRVLWLGVDEGAAELSQLAGFISRIVDSLRLGSPSGSSEETFTPHLTIARLKAPPPPEARRIVESLAEAVFGQQYVDSFYLFKSDLTPRGPIYTVIERYALE</sequence>
<comment type="catalytic activity">
    <reaction evidence="2">
        <text>a 3'-end 2',3'-cyclophospho-ribonucleotide-RNA + H2O = a 3'-end 2'-phospho-ribonucleotide-RNA + H(+)</text>
        <dbReference type="Rhea" id="RHEA:11828"/>
        <dbReference type="Rhea" id="RHEA-COMP:10464"/>
        <dbReference type="Rhea" id="RHEA-COMP:17353"/>
        <dbReference type="ChEBI" id="CHEBI:15377"/>
        <dbReference type="ChEBI" id="CHEBI:15378"/>
        <dbReference type="ChEBI" id="CHEBI:83064"/>
        <dbReference type="ChEBI" id="CHEBI:173113"/>
        <dbReference type="EC" id="3.1.4.58"/>
    </reaction>
</comment>
<dbReference type="EMBL" id="DSKP01000032">
    <property type="protein sequence ID" value="HEB48338.1"/>
    <property type="molecule type" value="Genomic_DNA"/>
</dbReference>
<feature type="domain" description="Phosphoesterase HXTX" evidence="3">
    <location>
        <begin position="114"/>
        <end position="185"/>
    </location>
</feature>
<feature type="short sequence motif" description="HXTX 2" evidence="2">
    <location>
        <begin position="137"/>
        <end position="140"/>
    </location>
</feature>
<protein>
    <recommendedName>
        <fullName evidence="2">RNA 2',3'-cyclic phosphodiesterase</fullName>
        <shortName evidence="2">RNA 2',3'-CPDase</shortName>
        <ecNumber evidence="2">3.1.4.58</ecNumber>
    </recommendedName>
</protein>
<dbReference type="Pfam" id="PF02834">
    <property type="entry name" value="LigT_PEase"/>
    <property type="match status" value="2"/>
</dbReference>
<dbReference type="EC" id="3.1.4.58" evidence="2"/>
<dbReference type="AlphaFoldDB" id="A0A7C1T158"/>
<reference evidence="4" key="1">
    <citation type="journal article" date="2020" name="mSystems">
        <title>Genome- and Community-Level Interaction Insights into Carbon Utilization and Element Cycling Functions of Hydrothermarchaeota in Hydrothermal Sediment.</title>
        <authorList>
            <person name="Zhou Z."/>
            <person name="Liu Y."/>
            <person name="Xu W."/>
            <person name="Pan J."/>
            <person name="Luo Z.H."/>
            <person name="Li M."/>
        </authorList>
    </citation>
    <scope>NUCLEOTIDE SEQUENCE [LARGE SCALE GENOMIC DNA]</scope>
    <source>
        <strain evidence="4">SpSt-25</strain>
    </source>
</reference>
<dbReference type="PANTHER" id="PTHR35561">
    <property type="entry name" value="RNA 2',3'-CYCLIC PHOSPHODIESTERASE"/>
    <property type="match status" value="1"/>
</dbReference>
<accession>A0A7C1T158</accession>
<feature type="active site" description="Proton acceptor" evidence="2">
    <location>
        <position position="137"/>
    </location>
</feature>
<dbReference type="InterPro" id="IPR009097">
    <property type="entry name" value="Cyclic_Pdiesterase"/>
</dbReference>
<dbReference type="SUPFAM" id="SSF55144">
    <property type="entry name" value="LigT-like"/>
    <property type="match status" value="1"/>
</dbReference>
<comment type="caution">
    <text evidence="4">The sequence shown here is derived from an EMBL/GenBank/DDBJ whole genome shotgun (WGS) entry which is preliminary data.</text>
</comment>
<dbReference type="PANTHER" id="PTHR35561:SF1">
    <property type="entry name" value="RNA 2',3'-CYCLIC PHOSPHODIESTERASE"/>
    <property type="match status" value="1"/>
</dbReference>